<dbReference type="Gene3D" id="3.90.1150.10">
    <property type="entry name" value="Aspartate Aminotransferase, domain 1"/>
    <property type="match status" value="1"/>
</dbReference>
<keyword evidence="1 4" id="KW-0662">Pyridine nucleotide biosynthesis</keyword>
<accession>A0A0S2HX54</accession>
<dbReference type="NCBIfam" id="TIGR01814">
    <property type="entry name" value="kynureninase"/>
    <property type="match status" value="1"/>
</dbReference>
<dbReference type="RefSeq" id="WP_057952146.1">
    <property type="nucleotide sequence ID" value="NZ_CP013118.1"/>
</dbReference>
<feature type="binding site" evidence="4">
    <location>
        <position position="231"/>
    </location>
    <ligand>
        <name>pyridoxal 5'-phosphate</name>
        <dbReference type="ChEBI" id="CHEBI:597326"/>
    </ligand>
</feature>
<sequence length="425" mass="47933">MDIFSAKYAQEFDERDPLKLYRKKFELNDADLIYLDGNSLGALPKATPDRIKQVIDKEWGYRLIRSWNEGWYDRSQKIGAKIAQLIGAQPDEVIVADSTSVNLFKLAYGALKLQKGRSKIISDQLNFPSDIYLLQGLIDLFGQKHKLELAKSSDGMSISNEEIEALLDDDTALVTLSHVVFKSAYMYDMKTITERVHEHGGLMLWDLSHAVGAVPVNLNACNVDMAIGCTYKYLNGGPGSLAFLYVRKDLQEKLNSPIWGWFGEDNPFEFGLDYRPAQGIRKFLAGTPPVLSLTAIEPAVDMLNEAGMNNIREKSLSLTNYLIALFYEVLQPLGYRLGTPTDPAYRGSHVSIKHQEAYRICKALIDKNVLGKSVIPDFREPDNIRLGITPLYTTFSEIFEATVQLQRIVKEKLYTHFSTARDEVT</sequence>
<dbReference type="UniPathway" id="UPA00334">
    <property type="reaction ID" value="UER00455"/>
</dbReference>
<feature type="binding site" evidence="4">
    <location>
        <begin position="127"/>
        <end position="130"/>
    </location>
    <ligand>
        <name>pyridoxal 5'-phosphate</name>
        <dbReference type="ChEBI" id="CHEBI:597326"/>
    </ligand>
</feature>
<dbReference type="PIRSF" id="PIRSF038800">
    <property type="entry name" value="KYNU"/>
    <property type="match status" value="1"/>
</dbReference>
<evidence type="ECO:0000256" key="1">
    <source>
        <dbReference type="ARBA" id="ARBA00022642"/>
    </source>
</evidence>
<dbReference type="GO" id="GO:0005737">
    <property type="term" value="C:cytoplasm"/>
    <property type="evidence" value="ECO:0007669"/>
    <property type="project" value="UniProtKB-UniRule"/>
</dbReference>
<dbReference type="PANTHER" id="PTHR14084:SF0">
    <property type="entry name" value="KYNURENINASE"/>
    <property type="match status" value="1"/>
</dbReference>
<gene>
    <name evidence="4 7" type="primary">kynU</name>
    <name evidence="7" type="ORF">L21SP5_00947</name>
</gene>
<keyword evidence="3 4" id="KW-0663">Pyridoxal phosphate</keyword>
<dbReference type="HAMAP" id="MF_01970">
    <property type="entry name" value="Kynureninase"/>
    <property type="match status" value="1"/>
</dbReference>
<dbReference type="GO" id="GO:0030170">
    <property type="term" value="F:pyridoxal phosphate binding"/>
    <property type="evidence" value="ECO:0007669"/>
    <property type="project" value="UniProtKB-UniRule"/>
</dbReference>
<feature type="binding site" evidence="4">
    <location>
        <position position="99"/>
    </location>
    <ligand>
        <name>pyridoxal 5'-phosphate</name>
        <dbReference type="ChEBI" id="CHEBI:597326"/>
    </ligand>
</feature>
<evidence type="ECO:0000256" key="5">
    <source>
        <dbReference type="NCBIfam" id="TIGR01814"/>
    </source>
</evidence>
<feature type="binding site" evidence="4">
    <location>
        <position position="206"/>
    </location>
    <ligand>
        <name>pyridoxal 5'-phosphate</name>
        <dbReference type="ChEBI" id="CHEBI:597326"/>
    </ligand>
</feature>
<dbReference type="STRING" id="1307839.L21SP5_00947"/>
<evidence type="ECO:0000256" key="3">
    <source>
        <dbReference type="ARBA" id="ARBA00022898"/>
    </source>
</evidence>
<dbReference type="GO" id="GO:0019805">
    <property type="term" value="P:quinolinate biosynthetic process"/>
    <property type="evidence" value="ECO:0007669"/>
    <property type="project" value="UniProtKB-UniRule"/>
</dbReference>
<comment type="cofactor">
    <cofactor evidence="4 6">
        <name>pyridoxal 5'-phosphate</name>
        <dbReference type="ChEBI" id="CHEBI:597326"/>
    </cofactor>
</comment>
<comment type="pathway">
    <text evidence="4 6">Cofactor biosynthesis; NAD(+) biosynthesis; quinolinate from L-kynurenine: step 2/3.</text>
</comment>
<dbReference type="GO" id="GO:0030429">
    <property type="term" value="F:kynureninase activity"/>
    <property type="evidence" value="ECO:0007669"/>
    <property type="project" value="UniProtKB-UniRule"/>
</dbReference>
<feature type="binding site" evidence="4">
    <location>
        <position position="209"/>
    </location>
    <ligand>
        <name>pyridoxal 5'-phosphate</name>
        <dbReference type="ChEBI" id="CHEBI:597326"/>
    </ligand>
</feature>
<feature type="modified residue" description="N6-(pyridoxal phosphate)lysine" evidence="4">
    <location>
        <position position="232"/>
    </location>
</feature>
<comment type="similarity">
    <text evidence="4 6">Belongs to the kynureninase family.</text>
</comment>
<evidence type="ECO:0000256" key="2">
    <source>
        <dbReference type="ARBA" id="ARBA00022801"/>
    </source>
</evidence>
<protein>
    <recommendedName>
        <fullName evidence="4 5">Kynureninase</fullName>
        <ecNumber evidence="4 5">3.7.1.3</ecNumber>
    </recommendedName>
    <alternativeName>
        <fullName evidence="4">L-kynurenine hydrolase</fullName>
    </alternativeName>
</protein>
<dbReference type="GO" id="GO:0019441">
    <property type="term" value="P:L-tryptophan catabolic process to kynurenine"/>
    <property type="evidence" value="ECO:0007669"/>
    <property type="project" value="TreeGrafter"/>
</dbReference>
<evidence type="ECO:0000256" key="6">
    <source>
        <dbReference type="PIRNR" id="PIRNR038800"/>
    </source>
</evidence>
<comment type="catalytic activity">
    <reaction evidence="4 6">
        <text>L-kynurenine + H2O = anthranilate + L-alanine + H(+)</text>
        <dbReference type="Rhea" id="RHEA:16813"/>
        <dbReference type="ChEBI" id="CHEBI:15377"/>
        <dbReference type="ChEBI" id="CHEBI:15378"/>
        <dbReference type="ChEBI" id="CHEBI:16567"/>
        <dbReference type="ChEBI" id="CHEBI:57959"/>
        <dbReference type="ChEBI" id="CHEBI:57972"/>
        <dbReference type="EC" id="3.7.1.3"/>
    </reaction>
</comment>
<evidence type="ECO:0000313" key="7">
    <source>
        <dbReference type="EMBL" id="ALO14614.1"/>
    </source>
</evidence>
<feature type="binding site" evidence="4">
    <location>
        <position position="287"/>
    </location>
    <ligand>
        <name>pyridoxal 5'-phosphate</name>
        <dbReference type="ChEBI" id="CHEBI:597326"/>
    </ligand>
</feature>
<dbReference type="AlphaFoldDB" id="A0A0S2HX54"/>
<dbReference type="EMBL" id="CP013118">
    <property type="protein sequence ID" value="ALO14614.1"/>
    <property type="molecule type" value="Genomic_DNA"/>
</dbReference>
<evidence type="ECO:0000256" key="4">
    <source>
        <dbReference type="HAMAP-Rule" id="MF_01970"/>
    </source>
</evidence>
<dbReference type="OrthoDB" id="9812626at2"/>
<comment type="caution">
    <text evidence="4">Lacks conserved residue(s) required for the propagation of feature annotation.</text>
</comment>
<organism evidence="7 8">
    <name type="scientific">Salinivirga cyanobacteriivorans</name>
    <dbReference type="NCBI Taxonomy" id="1307839"/>
    <lineage>
        <taxon>Bacteria</taxon>
        <taxon>Pseudomonadati</taxon>
        <taxon>Bacteroidota</taxon>
        <taxon>Bacteroidia</taxon>
        <taxon>Bacteroidales</taxon>
        <taxon>Salinivirgaceae</taxon>
        <taxon>Salinivirga</taxon>
    </lineage>
</organism>
<feature type="binding site" evidence="4">
    <location>
        <position position="261"/>
    </location>
    <ligand>
        <name>pyridoxal 5'-phosphate</name>
        <dbReference type="ChEBI" id="CHEBI:597326"/>
    </ligand>
</feature>
<dbReference type="Proteomes" id="UP000064893">
    <property type="component" value="Chromosome"/>
</dbReference>
<dbReference type="GO" id="GO:0043420">
    <property type="term" value="P:anthranilate metabolic process"/>
    <property type="evidence" value="ECO:0007669"/>
    <property type="project" value="TreeGrafter"/>
</dbReference>
<comment type="catalytic activity">
    <reaction evidence="6">
        <text>3-hydroxy-L-kynurenine + H2O = 3-hydroxyanthranilate + L-alanine + H(+)</text>
        <dbReference type="Rhea" id="RHEA:25143"/>
        <dbReference type="ChEBI" id="CHEBI:15377"/>
        <dbReference type="ChEBI" id="CHEBI:15378"/>
        <dbReference type="ChEBI" id="CHEBI:36559"/>
        <dbReference type="ChEBI" id="CHEBI:57972"/>
        <dbReference type="ChEBI" id="CHEBI:58125"/>
        <dbReference type="EC" id="3.7.1.3"/>
    </reaction>
</comment>
<name>A0A0S2HX54_9BACT</name>
<proteinExistence type="inferred from homology"/>
<comment type="subunit">
    <text evidence="4 6">Homodimer.</text>
</comment>
<dbReference type="SUPFAM" id="SSF53383">
    <property type="entry name" value="PLP-dependent transferases"/>
    <property type="match status" value="1"/>
</dbReference>
<evidence type="ECO:0000313" key="8">
    <source>
        <dbReference type="Proteomes" id="UP000064893"/>
    </source>
</evidence>
<dbReference type="GO" id="GO:0097053">
    <property type="term" value="P:L-kynurenine catabolic process"/>
    <property type="evidence" value="ECO:0007669"/>
    <property type="project" value="UniProtKB-UniRule"/>
</dbReference>
<comment type="pathway">
    <text evidence="4 6">Amino-acid degradation; L-kynurenine degradation; L-alanine and anthranilate from L-kynurenine: step 1/1.</text>
</comment>
<dbReference type="GO" id="GO:0009435">
    <property type="term" value="P:NAD+ biosynthetic process"/>
    <property type="evidence" value="ECO:0007669"/>
    <property type="project" value="UniProtKB-UniRule"/>
</dbReference>
<keyword evidence="2 4" id="KW-0378">Hydrolase</keyword>
<dbReference type="InterPro" id="IPR010111">
    <property type="entry name" value="Kynureninase"/>
</dbReference>
<dbReference type="PANTHER" id="PTHR14084">
    <property type="entry name" value="KYNURENINASE"/>
    <property type="match status" value="1"/>
</dbReference>
<dbReference type="EC" id="3.7.1.3" evidence="4 5"/>
<dbReference type="InterPro" id="IPR015422">
    <property type="entry name" value="PyrdxlP-dep_Trfase_small"/>
</dbReference>
<keyword evidence="8" id="KW-1185">Reference proteome</keyword>
<dbReference type="InterPro" id="IPR015421">
    <property type="entry name" value="PyrdxlP-dep_Trfase_major"/>
</dbReference>
<dbReference type="Pfam" id="PF22580">
    <property type="entry name" value="KYNU_C"/>
    <property type="match status" value="1"/>
</dbReference>
<dbReference type="KEGG" id="blq:L21SP5_00947"/>
<dbReference type="PATRIC" id="fig|1307839.3.peg.1004"/>
<reference evidence="7 8" key="1">
    <citation type="submission" date="2015-11" db="EMBL/GenBank/DDBJ databases">
        <title>Description and complete genome sequence of a novel strain predominating in hypersaline microbial mats and representing a new family of the Bacteriodetes phylum.</title>
        <authorList>
            <person name="Spring S."/>
            <person name="Bunk B."/>
            <person name="Sproer C."/>
            <person name="Klenk H.-P."/>
        </authorList>
    </citation>
    <scope>NUCLEOTIDE SEQUENCE [LARGE SCALE GENOMIC DNA]</scope>
    <source>
        <strain evidence="7 8">L21-Spi-D4</strain>
    </source>
</reference>
<comment type="function">
    <text evidence="4 6">Catalyzes the cleavage of L-kynurenine (L-Kyn) and L-3-hydroxykynurenine (L-3OHKyn) into anthranilic acid (AA) and 3-hydroxyanthranilic acid (3-OHAA), respectively.</text>
</comment>
<dbReference type="UniPathway" id="UPA00253">
    <property type="reaction ID" value="UER00329"/>
</dbReference>
<dbReference type="Gene3D" id="3.40.640.10">
    <property type="entry name" value="Type I PLP-dependent aspartate aminotransferase-like (Major domain)"/>
    <property type="match status" value="1"/>
</dbReference>
<feature type="binding site" evidence="4">
    <location>
        <position position="100"/>
    </location>
    <ligand>
        <name>pyridoxal 5'-phosphate</name>
        <dbReference type="ChEBI" id="CHEBI:597326"/>
    </ligand>
</feature>
<dbReference type="InterPro" id="IPR015424">
    <property type="entry name" value="PyrdxlP-dep_Trfase"/>
</dbReference>